<dbReference type="Pfam" id="PF26421">
    <property type="entry name" value="Avidin_like"/>
    <property type="match status" value="1"/>
</dbReference>
<gene>
    <name evidence="1" type="ORF">B4N89_05925</name>
</gene>
<dbReference type="InterPro" id="IPR058595">
    <property type="entry name" value="Avidin-like"/>
</dbReference>
<dbReference type="EMBL" id="MWQN01000001">
    <property type="protein sequence ID" value="OPC80553.1"/>
    <property type="molecule type" value="Genomic_DNA"/>
</dbReference>
<accession>A0A1T3NUK3</accession>
<comment type="caution">
    <text evidence="1">The sequence shown here is derived from an EMBL/GenBank/DDBJ whole genome shotgun (WGS) entry which is preliminary data.</text>
</comment>
<organism evidence="1 2">
    <name type="scientific">Embleya scabrispora</name>
    <dbReference type="NCBI Taxonomy" id="159449"/>
    <lineage>
        <taxon>Bacteria</taxon>
        <taxon>Bacillati</taxon>
        <taxon>Actinomycetota</taxon>
        <taxon>Actinomycetes</taxon>
        <taxon>Kitasatosporales</taxon>
        <taxon>Streptomycetaceae</taxon>
        <taxon>Embleya</taxon>
    </lineage>
</organism>
<dbReference type="STRING" id="159449.B4N89_05925"/>
<keyword evidence="2" id="KW-1185">Reference proteome</keyword>
<dbReference type="AlphaFoldDB" id="A0A1T3NUK3"/>
<protein>
    <recommendedName>
        <fullName evidence="3">N-acetylglutamate synthase</fullName>
    </recommendedName>
</protein>
<dbReference type="RefSeq" id="WP_078974814.1">
    <property type="nucleotide sequence ID" value="NZ_MWQN01000001.1"/>
</dbReference>
<dbReference type="OrthoDB" id="5684515at2"/>
<evidence type="ECO:0008006" key="3">
    <source>
        <dbReference type="Google" id="ProtNLM"/>
    </source>
</evidence>
<proteinExistence type="predicted"/>
<evidence type="ECO:0000313" key="1">
    <source>
        <dbReference type="EMBL" id="OPC80553.1"/>
    </source>
</evidence>
<sequence length="117" mass="12682">MTAPSLDGLRFAPLGRPEHGEVDASTLFAYHEVDGRIWAEYDGGDIVHGHLVGTRDGDTLDFRYVQLNRSGGTASGHCVSAVVVLPDGRIRLDETWEWESREGNGTSAVEQVAETGN</sequence>
<name>A0A1T3NUK3_9ACTN</name>
<evidence type="ECO:0000313" key="2">
    <source>
        <dbReference type="Proteomes" id="UP000190037"/>
    </source>
</evidence>
<dbReference type="Proteomes" id="UP000190037">
    <property type="component" value="Unassembled WGS sequence"/>
</dbReference>
<reference evidence="1 2" key="1">
    <citation type="submission" date="2017-03" db="EMBL/GenBank/DDBJ databases">
        <title>Draft genome sequence of Streptomyces scabrisporus NF3, endophyte isolated from Amphipterygium adstringens.</title>
        <authorList>
            <person name="Vazquez M."/>
            <person name="Ceapa C.D."/>
            <person name="Rodriguez Luna D."/>
            <person name="Sanchez Esquivel S."/>
        </authorList>
    </citation>
    <scope>NUCLEOTIDE SEQUENCE [LARGE SCALE GENOMIC DNA]</scope>
    <source>
        <strain evidence="1 2">NF3</strain>
    </source>
</reference>